<organism evidence="2 3">
    <name type="scientific">Alternaria panax</name>
    <dbReference type="NCBI Taxonomy" id="48097"/>
    <lineage>
        <taxon>Eukaryota</taxon>
        <taxon>Fungi</taxon>
        <taxon>Dikarya</taxon>
        <taxon>Ascomycota</taxon>
        <taxon>Pezizomycotina</taxon>
        <taxon>Dothideomycetes</taxon>
        <taxon>Pleosporomycetidae</taxon>
        <taxon>Pleosporales</taxon>
        <taxon>Pleosporineae</taxon>
        <taxon>Pleosporaceae</taxon>
        <taxon>Alternaria</taxon>
        <taxon>Alternaria sect. Panax</taxon>
    </lineage>
</organism>
<dbReference type="AlphaFoldDB" id="A0AAD4FMV1"/>
<dbReference type="Proteomes" id="UP001199106">
    <property type="component" value="Unassembled WGS sequence"/>
</dbReference>
<evidence type="ECO:0000313" key="3">
    <source>
        <dbReference type="Proteomes" id="UP001199106"/>
    </source>
</evidence>
<comment type="caution">
    <text evidence="2">The sequence shown here is derived from an EMBL/GenBank/DDBJ whole genome shotgun (WGS) entry which is preliminary data.</text>
</comment>
<evidence type="ECO:0000256" key="1">
    <source>
        <dbReference type="SAM" id="MobiDB-lite"/>
    </source>
</evidence>
<feature type="region of interest" description="Disordered" evidence="1">
    <location>
        <begin position="1"/>
        <end position="70"/>
    </location>
</feature>
<reference evidence="2" key="1">
    <citation type="submission" date="2021-07" db="EMBL/GenBank/DDBJ databases">
        <title>Genome Resource of American Ginseng Black Spot Pathogen Alternaria panax.</title>
        <authorList>
            <person name="Qiu C."/>
            <person name="Wang W."/>
            <person name="Liu Z."/>
        </authorList>
    </citation>
    <scope>NUCLEOTIDE SEQUENCE</scope>
    <source>
        <strain evidence="2">BNCC115425</strain>
    </source>
</reference>
<keyword evidence="3" id="KW-1185">Reference proteome</keyword>
<gene>
    <name evidence="2" type="ORF">G6011_08652</name>
</gene>
<name>A0AAD4FMV1_9PLEO</name>
<evidence type="ECO:0000313" key="2">
    <source>
        <dbReference type="EMBL" id="KAG9190564.1"/>
    </source>
</evidence>
<sequence length="104" mass="12152">MCETHDGRSSLSDKMLELQQLAEQRLGEYEDEDEENQDLEEELEEESHAPNAHQYDVYGRDPMFDNSEEEEESIACYDSCGTPKDDARRRRIFAKYEIRQGGRG</sequence>
<dbReference type="EMBL" id="JAANER010000004">
    <property type="protein sequence ID" value="KAG9190564.1"/>
    <property type="molecule type" value="Genomic_DNA"/>
</dbReference>
<feature type="compositionally biased region" description="Acidic residues" evidence="1">
    <location>
        <begin position="29"/>
        <end position="45"/>
    </location>
</feature>
<proteinExistence type="predicted"/>
<accession>A0AAD4FMV1</accession>
<protein>
    <submittedName>
        <fullName evidence="2">Uncharacterized protein</fullName>
    </submittedName>
</protein>